<reference evidence="1 2" key="1">
    <citation type="submission" date="2019-02" db="EMBL/GenBank/DDBJ databases">
        <title>Corallincola luteus sp. nov., a marine bacterium isolated from surface sediment of Bohai Sea in China.</title>
        <authorList>
            <person name="Ren Q."/>
        </authorList>
    </citation>
    <scope>NUCLEOTIDE SEQUENCE [LARGE SCALE GENOMIC DNA]</scope>
    <source>
        <strain evidence="1 2">DASS28</strain>
    </source>
</reference>
<gene>
    <name evidence="1" type="primary">iscX</name>
    <name evidence="1" type="ORF">EZV61_16965</name>
</gene>
<dbReference type="Proteomes" id="UP000292554">
    <property type="component" value="Unassembled WGS sequence"/>
</dbReference>
<dbReference type="PANTHER" id="PTHR37532:SF1">
    <property type="entry name" value="PROTEIN ISCX"/>
    <property type="match status" value="1"/>
</dbReference>
<sequence>MGLKWTDSLDIAIELVELHPDVDPTQVRFTELREWVIALDEFDDEAGHCGERVLEAIQMAWIEEAD</sequence>
<dbReference type="Gene3D" id="1.10.10.600">
    <property type="entry name" value="IscX-like"/>
    <property type="match status" value="1"/>
</dbReference>
<comment type="caution">
    <text evidence="1">The sequence shown here is derived from an EMBL/GenBank/DDBJ whole genome shotgun (WGS) entry which is preliminary data.</text>
</comment>
<evidence type="ECO:0000313" key="1">
    <source>
        <dbReference type="EMBL" id="TCI01662.1"/>
    </source>
</evidence>
<name>A0ABY2AHY4_9GAMM</name>
<dbReference type="SUPFAM" id="SSF140319">
    <property type="entry name" value="IscX-like"/>
    <property type="match status" value="1"/>
</dbReference>
<keyword evidence="2" id="KW-1185">Reference proteome</keyword>
<proteinExistence type="predicted"/>
<dbReference type="PIRSF" id="PIRSF039003">
    <property type="entry name" value="IscX"/>
    <property type="match status" value="1"/>
</dbReference>
<dbReference type="InterPro" id="IPR007479">
    <property type="entry name" value="ISC_FeS_clus_asmbl_IscsX"/>
</dbReference>
<evidence type="ECO:0000313" key="2">
    <source>
        <dbReference type="Proteomes" id="UP000292554"/>
    </source>
</evidence>
<dbReference type="Pfam" id="PF04384">
    <property type="entry name" value="Fe-S_assembly"/>
    <property type="match status" value="1"/>
</dbReference>
<accession>A0ABY2AHY4</accession>
<dbReference type="PANTHER" id="PTHR37532">
    <property type="entry name" value="PROTEIN ISCX"/>
    <property type="match status" value="1"/>
</dbReference>
<dbReference type="NCBIfam" id="TIGR03412">
    <property type="entry name" value="iscX_yfhJ"/>
    <property type="match status" value="1"/>
</dbReference>
<dbReference type="EMBL" id="SJXE01000011">
    <property type="protein sequence ID" value="TCI01662.1"/>
    <property type="molecule type" value="Genomic_DNA"/>
</dbReference>
<dbReference type="RefSeq" id="WP_131417146.1">
    <property type="nucleotide sequence ID" value="NZ_SJXE01000011.1"/>
</dbReference>
<protein>
    <submittedName>
        <fullName evidence="1">Fe-S assembly protein IscX</fullName>
    </submittedName>
</protein>
<organism evidence="1 2">
    <name type="scientific">Corallincola luteus</name>
    <dbReference type="NCBI Taxonomy" id="1775177"/>
    <lineage>
        <taxon>Bacteria</taxon>
        <taxon>Pseudomonadati</taxon>
        <taxon>Pseudomonadota</taxon>
        <taxon>Gammaproteobacteria</taxon>
        <taxon>Alteromonadales</taxon>
        <taxon>Psychromonadaceae</taxon>
        <taxon>Corallincola</taxon>
    </lineage>
</organism>
<dbReference type="InterPro" id="IPR036762">
    <property type="entry name" value="IscX-like_sf"/>
</dbReference>